<dbReference type="PANTHER" id="PTHR43283">
    <property type="entry name" value="BETA-LACTAMASE-RELATED"/>
    <property type="match status" value="1"/>
</dbReference>
<proteinExistence type="predicted"/>
<sequence>MTLRAILSVPAMLAAATGAAAQPAAPPPPAAAKAPPVSAEAKAKIERSRQGGERFAAFMASSRETAKAAGFSGEFGMAYMSQRTAAPATPALAVAAQNADGTSRKANGLWRWASVTKQVVAVLVLQEVQAGKMALDQPITRYLPDFAAPNAAKITVRQLLRHQSGLPNPDDSMPGPDGVPSFYQTAAGEPLAYCAGPPKGNPGGKWDYNNCDYIVAGALLEKVTGKTWQKLVADRIAVPLALSTLAAYPTGLPTQSGVNEGKPEAPRDLARYGAAASLFGSMSDMLKFDLALANGKLLDRQRRAQLWDGQADLGFIALGQWVFEAPLKGCAAPVRVVERRGAIGGVQVRNFILPDQEVAVALFSDNGDFDFGEIWQGKGLSYDMLSLAACPQESK</sequence>
<feature type="domain" description="Beta-lactamase-related" evidence="2">
    <location>
        <begin position="96"/>
        <end position="364"/>
    </location>
</feature>
<dbReference type="RefSeq" id="WP_379481949.1">
    <property type="nucleotide sequence ID" value="NZ_JBHLTL010000011.1"/>
</dbReference>
<reference evidence="3 4" key="1">
    <citation type="submission" date="2024-09" db="EMBL/GenBank/DDBJ databases">
        <authorList>
            <person name="Sun Q."/>
            <person name="Mori K."/>
        </authorList>
    </citation>
    <scope>NUCLEOTIDE SEQUENCE [LARGE SCALE GENOMIC DNA]</scope>
    <source>
        <strain evidence="3 4">NCAIM B.02537</strain>
    </source>
</reference>
<dbReference type="InterPro" id="IPR001466">
    <property type="entry name" value="Beta-lactam-related"/>
</dbReference>
<dbReference type="Gene3D" id="3.40.710.10">
    <property type="entry name" value="DD-peptidase/beta-lactamase superfamily"/>
    <property type="match status" value="1"/>
</dbReference>
<evidence type="ECO:0000259" key="2">
    <source>
        <dbReference type="Pfam" id="PF00144"/>
    </source>
</evidence>
<keyword evidence="3" id="KW-0378">Hydrolase</keyword>
<accession>A0ABV6PKZ5</accession>
<organism evidence="3 4">
    <name type="scientific">Novosphingobium aquiterrae</name>
    <dbReference type="NCBI Taxonomy" id="624388"/>
    <lineage>
        <taxon>Bacteria</taxon>
        <taxon>Pseudomonadati</taxon>
        <taxon>Pseudomonadota</taxon>
        <taxon>Alphaproteobacteria</taxon>
        <taxon>Sphingomonadales</taxon>
        <taxon>Sphingomonadaceae</taxon>
        <taxon>Novosphingobium</taxon>
    </lineage>
</organism>
<evidence type="ECO:0000313" key="3">
    <source>
        <dbReference type="EMBL" id="MFC0590493.1"/>
    </source>
</evidence>
<dbReference type="InterPro" id="IPR012338">
    <property type="entry name" value="Beta-lactam/transpept-like"/>
</dbReference>
<gene>
    <name evidence="3" type="ORF">ACFFF7_13870</name>
</gene>
<protein>
    <submittedName>
        <fullName evidence="3">Serine hydrolase domain-containing protein</fullName>
        <ecNumber evidence="3">3.-.-.-</ecNumber>
    </submittedName>
</protein>
<dbReference type="EC" id="3.-.-.-" evidence="3"/>
<feature type="chain" id="PRO_5047184417" evidence="1">
    <location>
        <begin position="22"/>
        <end position="395"/>
    </location>
</feature>
<name>A0ABV6PKZ5_9SPHN</name>
<dbReference type="EMBL" id="JBHLTL010000011">
    <property type="protein sequence ID" value="MFC0590493.1"/>
    <property type="molecule type" value="Genomic_DNA"/>
</dbReference>
<evidence type="ECO:0000256" key="1">
    <source>
        <dbReference type="SAM" id="SignalP"/>
    </source>
</evidence>
<evidence type="ECO:0000313" key="4">
    <source>
        <dbReference type="Proteomes" id="UP001589943"/>
    </source>
</evidence>
<keyword evidence="4" id="KW-1185">Reference proteome</keyword>
<comment type="caution">
    <text evidence="3">The sequence shown here is derived from an EMBL/GenBank/DDBJ whole genome shotgun (WGS) entry which is preliminary data.</text>
</comment>
<dbReference type="SUPFAM" id="SSF56601">
    <property type="entry name" value="beta-lactamase/transpeptidase-like"/>
    <property type="match status" value="1"/>
</dbReference>
<keyword evidence="1" id="KW-0732">Signal</keyword>
<feature type="signal peptide" evidence="1">
    <location>
        <begin position="1"/>
        <end position="21"/>
    </location>
</feature>
<dbReference type="Pfam" id="PF00144">
    <property type="entry name" value="Beta-lactamase"/>
    <property type="match status" value="1"/>
</dbReference>
<dbReference type="InterPro" id="IPR050789">
    <property type="entry name" value="Diverse_Enzym_Activities"/>
</dbReference>
<dbReference type="Proteomes" id="UP001589943">
    <property type="component" value="Unassembled WGS sequence"/>
</dbReference>
<dbReference type="GO" id="GO:0016787">
    <property type="term" value="F:hydrolase activity"/>
    <property type="evidence" value="ECO:0007669"/>
    <property type="project" value="UniProtKB-KW"/>
</dbReference>